<keyword evidence="4" id="KW-1133">Transmembrane helix</keyword>
<dbReference type="InterPro" id="IPR002994">
    <property type="entry name" value="Surf1/Shy1"/>
</dbReference>
<comment type="subcellular location">
    <subcellularLocation>
        <location evidence="6">Cell membrane</location>
        <topology evidence="6">Multi-pass membrane protein</topology>
    </subcellularLocation>
    <subcellularLocation>
        <location evidence="1">Membrane</location>
    </subcellularLocation>
</comment>
<comment type="caution">
    <text evidence="8">The sequence shown here is derived from an EMBL/GenBank/DDBJ whole genome shotgun (WGS) entry which is preliminary data.</text>
</comment>
<proteinExistence type="inferred from homology"/>
<reference evidence="9" key="1">
    <citation type="journal article" date="2019" name="Int. J. Syst. Evol. Microbiol.">
        <title>The Global Catalogue of Microorganisms (GCM) 10K type strain sequencing project: providing services to taxonomists for standard genome sequencing and annotation.</title>
        <authorList>
            <consortium name="The Broad Institute Genomics Platform"/>
            <consortium name="The Broad Institute Genome Sequencing Center for Infectious Disease"/>
            <person name="Wu L."/>
            <person name="Ma J."/>
        </authorList>
    </citation>
    <scope>NUCLEOTIDE SEQUENCE [LARGE SCALE GENOMIC DNA]</scope>
    <source>
        <strain evidence="9">JCM 11483</strain>
    </source>
</reference>
<keyword evidence="5" id="KW-0472">Membrane</keyword>
<evidence type="ECO:0000256" key="5">
    <source>
        <dbReference type="ARBA" id="ARBA00023136"/>
    </source>
</evidence>
<gene>
    <name evidence="8" type="ORF">GCM10020260_12080</name>
</gene>
<dbReference type="InterPro" id="IPR045214">
    <property type="entry name" value="Surf1/Surf4"/>
</dbReference>
<accession>A0ABP6RB94</accession>
<protein>
    <recommendedName>
        <fullName evidence="6">SURF1-like protein</fullName>
    </recommendedName>
</protein>
<dbReference type="Proteomes" id="UP001501736">
    <property type="component" value="Unassembled WGS sequence"/>
</dbReference>
<dbReference type="Pfam" id="PF02104">
    <property type="entry name" value="SURF1"/>
    <property type="match status" value="1"/>
</dbReference>
<dbReference type="PANTHER" id="PTHR23427">
    <property type="entry name" value="SURFEIT LOCUS PROTEIN"/>
    <property type="match status" value="1"/>
</dbReference>
<dbReference type="CDD" id="cd06662">
    <property type="entry name" value="SURF1"/>
    <property type="match status" value="1"/>
</dbReference>
<dbReference type="PANTHER" id="PTHR23427:SF2">
    <property type="entry name" value="SURFEIT LOCUS PROTEIN 1"/>
    <property type="match status" value="1"/>
</dbReference>
<evidence type="ECO:0000313" key="8">
    <source>
        <dbReference type="EMBL" id="GAA3283394.1"/>
    </source>
</evidence>
<evidence type="ECO:0000256" key="6">
    <source>
        <dbReference type="RuleBase" id="RU363076"/>
    </source>
</evidence>
<keyword evidence="6" id="KW-1003">Cell membrane</keyword>
<keyword evidence="3" id="KW-0812">Transmembrane</keyword>
<evidence type="ECO:0000256" key="1">
    <source>
        <dbReference type="ARBA" id="ARBA00004370"/>
    </source>
</evidence>
<sequence length="300" mass="33105">MTRRYRFLLTPRWLGWLALCVLFAVACSFLAQWQLDRREQAVEEIDRVVTNYDAAPVRYASVRESFVDPAADDEWTVVEMTGSYRPQDMRLARNRSNSGSVGYEQLVPFAVAGTDDVVVVSRGWLPTASEDGSQPASNPAPPEGTVELTVRLKPGEPAIDRGAPDGQLASIDLSAYAEQIGVELMPGAYGRMAEEDPAPAQAPEQLARPSVDEGPHLSYTMQWYAFGALGFIGWGYAARLHARTRDAEALAAEEDDRHAAVAAPAQERMQQARRLERLRRGKPSDEDLEDAAVEDSLVDR</sequence>
<keyword evidence="9" id="KW-1185">Reference proteome</keyword>
<evidence type="ECO:0000256" key="2">
    <source>
        <dbReference type="ARBA" id="ARBA00007165"/>
    </source>
</evidence>
<dbReference type="RefSeq" id="WP_344719259.1">
    <property type="nucleotide sequence ID" value="NZ_BAAAYG010000004.1"/>
</dbReference>
<evidence type="ECO:0000256" key="3">
    <source>
        <dbReference type="ARBA" id="ARBA00022692"/>
    </source>
</evidence>
<feature type="region of interest" description="Disordered" evidence="7">
    <location>
        <begin position="277"/>
        <end position="300"/>
    </location>
</feature>
<evidence type="ECO:0000256" key="7">
    <source>
        <dbReference type="SAM" id="MobiDB-lite"/>
    </source>
</evidence>
<dbReference type="PROSITE" id="PS51257">
    <property type="entry name" value="PROKAR_LIPOPROTEIN"/>
    <property type="match status" value="1"/>
</dbReference>
<dbReference type="PROSITE" id="PS50895">
    <property type="entry name" value="SURF1"/>
    <property type="match status" value="1"/>
</dbReference>
<evidence type="ECO:0000313" key="9">
    <source>
        <dbReference type="Proteomes" id="UP001501736"/>
    </source>
</evidence>
<name>A0ABP6RB94_9MICC</name>
<organism evidence="8 9">
    <name type="scientific">Nesterenkonia halobia</name>
    <dbReference type="NCBI Taxonomy" id="37922"/>
    <lineage>
        <taxon>Bacteria</taxon>
        <taxon>Bacillati</taxon>
        <taxon>Actinomycetota</taxon>
        <taxon>Actinomycetes</taxon>
        <taxon>Micrococcales</taxon>
        <taxon>Micrococcaceae</taxon>
        <taxon>Nesterenkonia</taxon>
    </lineage>
</organism>
<comment type="similarity">
    <text evidence="2 6">Belongs to the SURF1 family.</text>
</comment>
<evidence type="ECO:0000256" key="4">
    <source>
        <dbReference type="ARBA" id="ARBA00022989"/>
    </source>
</evidence>
<dbReference type="EMBL" id="BAAAYG010000004">
    <property type="protein sequence ID" value="GAA3283394.1"/>
    <property type="molecule type" value="Genomic_DNA"/>
</dbReference>